<comment type="caution">
    <text evidence="2">The sequence shown here is derived from an EMBL/GenBank/DDBJ whole genome shotgun (WGS) entry which is preliminary data.</text>
</comment>
<reference evidence="2 3" key="1">
    <citation type="submission" date="2015-01" db="EMBL/GenBank/DDBJ databases">
        <title>Draft genome sequence of Pedobacter sp. NL19 isolated from sludge of an effluent treatment pond in an abandoned uranium mine.</title>
        <authorList>
            <person name="Santos T."/>
            <person name="Caetano T."/>
            <person name="Covas C."/>
            <person name="Cruz A."/>
            <person name="Mendo S."/>
        </authorList>
    </citation>
    <scope>NUCLEOTIDE SEQUENCE [LARGE SCALE GENOMIC DNA]</scope>
    <source>
        <strain evidence="2 3">NL19</strain>
    </source>
</reference>
<name>A0A0D0FXD4_9SPHI</name>
<dbReference type="AlphaFoldDB" id="A0A0D0FXD4"/>
<keyword evidence="1" id="KW-0812">Transmembrane</keyword>
<keyword evidence="3" id="KW-1185">Reference proteome</keyword>
<gene>
    <name evidence="2" type="ORF">TH53_11080</name>
</gene>
<evidence type="ECO:0000313" key="2">
    <source>
        <dbReference type="EMBL" id="KIO77169.1"/>
    </source>
</evidence>
<dbReference type="RefSeq" id="WP_041881820.1">
    <property type="nucleotide sequence ID" value="NZ_CP157278.1"/>
</dbReference>
<feature type="transmembrane region" description="Helical" evidence="1">
    <location>
        <begin position="198"/>
        <end position="216"/>
    </location>
</feature>
<dbReference type="OrthoDB" id="9814194at2"/>
<dbReference type="EMBL" id="JXRA01000044">
    <property type="protein sequence ID" value="KIO77169.1"/>
    <property type="molecule type" value="Genomic_DNA"/>
</dbReference>
<evidence type="ECO:0000313" key="3">
    <source>
        <dbReference type="Proteomes" id="UP000032049"/>
    </source>
</evidence>
<feature type="transmembrane region" description="Helical" evidence="1">
    <location>
        <begin position="150"/>
        <end position="173"/>
    </location>
</feature>
<protein>
    <submittedName>
        <fullName evidence="2">Uncharacterized protein</fullName>
    </submittedName>
</protein>
<sequence>MTKNQYITYQKFSDYTTASEFGTLFKDNQIDYIIEDTSLQFDSFFSSNEPAKEYSIKIKPDEFIKADNLLLQNPTENPRTIGEDYYLVHFTNEELYNVIAKQNEWNEFDFQLAQKLLKERGAEIRPETIEELKKQNLIELSKPLKLEKGWIYIGYISAILGGLFGILIGWHIYTYKKLLPDGGKIYHYEEFDRKNGKTMLVIGAITFSVFLIIRMIN</sequence>
<proteinExistence type="predicted"/>
<dbReference type="Proteomes" id="UP000032049">
    <property type="component" value="Unassembled WGS sequence"/>
</dbReference>
<keyword evidence="1" id="KW-0472">Membrane</keyword>
<keyword evidence="1" id="KW-1133">Transmembrane helix</keyword>
<organism evidence="2 3">
    <name type="scientific">Pedobacter lusitanus</name>
    <dbReference type="NCBI Taxonomy" id="1503925"/>
    <lineage>
        <taxon>Bacteria</taxon>
        <taxon>Pseudomonadati</taxon>
        <taxon>Bacteroidota</taxon>
        <taxon>Sphingobacteriia</taxon>
        <taxon>Sphingobacteriales</taxon>
        <taxon>Sphingobacteriaceae</taxon>
        <taxon>Pedobacter</taxon>
    </lineage>
</organism>
<dbReference type="STRING" id="1503925.TH53_11080"/>
<accession>A0A0D0FXD4</accession>
<evidence type="ECO:0000256" key="1">
    <source>
        <dbReference type="SAM" id="Phobius"/>
    </source>
</evidence>